<feature type="domain" description="Phospholipid/glycerol acyltransferase" evidence="1">
    <location>
        <begin position="82"/>
        <end position="208"/>
    </location>
</feature>
<dbReference type="GO" id="GO:0016746">
    <property type="term" value="F:acyltransferase activity"/>
    <property type="evidence" value="ECO:0007669"/>
    <property type="project" value="InterPro"/>
</dbReference>
<dbReference type="RefSeq" id="WP_071138081.1">
    <property type="nucleotide sequence ID" value="NZ_LT608328.1"/>
</dbReference>
<gene>
    <name evidence="2" type="ORF">ING2E5A_3078</name>
</gene>
<reference evidence="2 3" key="1">
    <citation type="submission" date="2016-08" db="EMBL/GenBank/DDBJ databases">
        <authorList>
            <person name="Seilhamer J.J."/>
        </authorList>
    </citation>
    <scope>NUCLEOTIDE SEQUENCE [LARGE SCALE GENOMIC DNA]</scope>
    <source>
        <strain evidence="2">ING2-E5A</strain>
    </source>
</reference>
<evidence type="ECO:0000313" key="3">
    <source>
        <dbReference type="Proteomes" id="UP000178485"/>
    </source>
</evidence>
<dbReference type="Proteomes" id="UP000178485">
    <property type="component" value="Chromosome i"/>
</dbReference>
<dbReference type="SUPFAM" id="SSF69593">
    <property type="entry name" value="Glycerol-3-phosphate (1)-acyltransferase"/>
    <property type="match status" value="1"/>
</dbReference>
<sequence>MKERLISDDEIRRFHPIFRGKNGEKYIKWGMKLSGLKNACEIYDRSKHLTGVAFCTDLLDKLGLKRTVVNAEVLEPFRVKPFIVVANHPNGHVDGIALIETVASRVDNFKVMVNFILGLVDTMDENFIKVNPYKHTDKMKHISLSGIKECIDHLRGGNPMGFFPAGSVSRLKFRNGRLMIHDRTWQPSVIKLIEKARVPVIPLYIDCRNRYLFYATRFICWQLQSLVLCHELYNKRGKEMTLTFGEPIMPETIRSFGSTDELGVFLRDKTYALAKKR</sequence>
<dbReference type="EMBL" id="LT608328">
    <property type="protein sequence ID" value="SCM59869.1"/>
    <property type="molecule type" value="Genomic_DNA"/>
</dbReference>
<dbReference type="KEGG" id="pmuc:ING2E5A_3078"/>
<evidence type="ECO:0000259" key="1">
    <source>
        <dbReference type="SMART" id="SM00563"/>
    </source>
</evidence>
<evidence type="ECO:0000313" key="2">
    <source>
        <dbReference type="EMBL" id="SCM59869.1"/>
    </source>
</evidence>
<keyword evidence="3" id="KW-1185">Reference proteome</keyword>
<protein>
    <recommendedName>
        <fullName evidence="1">Phospholipid/glycerol acyltransferase domain-containing protein</fullName>
    </recommendedName>
</protein>
<dbReference type="InterPro" id="IPR002123">
    <property type="entry name" value="Plipid/glycerol_acylTrfase"/>
</dbReference>
<dbReference type="SMART" id="SM00563">
    <property type="entry name" value="PlsC"/>
    <property type="match status" value="1"/>
</dbReference>
<accession>A0A1G4GBH7</accession>
<dbReference type="Pfam" id="PF19576">
    <property type="entry name" value="Acyltransf_2"/>
    <property type="match status" value="1"/>
</dbReference>
<name>A0A1G4GBH7_9BACT</name>
<dbReference type="AlphaFoldDB" id="A0A1G4GBH7"/>
<proteinExistence type="predicted"/>
<dbReference type="InterPro" id="IPR045746">
    <property type="entry name" value="ACT14924-like_Acyltransf_dom"/>
</dbReference>
<dbReference type="STRING" id="1642646.ING2E5A_3078"/>
<organism evidence="2 3">
    <name type="scientific">Petrimonas mucosa</name>
    <dbReference type="NCBI Taxonomy" id="1642646"/>
    <lineage>
        <taxon>Bacteria</taxon>
        <taxon>Pseudomonadati</taxon>
        <taxon>Bacteroidota</taxon>
        <taxon>Bacteroidia</taxon>
        <taxon>Bacteroidales</taxon>
        <taxon>Dysgonomonadaceae</taxon>
        <taxon>Petrimonas</taxon>
    </lineage>
</organism>